<dbReference type="InterPro" id="IPR046347">
    <property type="entry name" value="bZIP_sf"/>
</dbReference>
<evidence type="ECO:0000256" key="1">
    <source>
        <dbReference type="ARBA" id="ARBA00004123"/>
    </source>
</evidence>
<dbReference type="EMBL" id="JANBVO010000019">
    <property type="protein sequence ID" value="KAJ9143416.1"/>
    <property type="molecule type" value="Genomic_DNA"/>
</dbReference>
<comment type="caution">
    <text evidence="5">The sequence shown here is derived from an EMBL/GenBank/DDBJ whole genome shotgun (WGS) entry which is preliminary data.</text>
</comment>
<dbReference type="GO" id="GO:0090575">
    <property type="term" value="C:RNA polymerase II transcription regulator complex"/>
    <property type="evidence" value="ECO:0007669"/>
    <property type="project" value="TreeGrafter"/>
</dbReference>
<dbReference type="PROSITE" id="PS00036">
    <property type="entry name" value="BZIP_BASIC"/>
    <property type="match status" value="1"/>
</dbReference>
<dbReference type="Pfam" id="PF00170">
    <property type="entry name" value="bZIP_1"/>
    <property type="match status" value="1"/>
</dbReference>
<feature type="compositionally biased region" description="Polar residues" evidence="3">
    <location>
        <begin position="25"/>
        <end position="35"/>
    </location>
</feature>
<dbReference type="PANTHER" id="PTHR40621:SF6">
    <property type="entry name" value="AP-1-LIKE TRANSCRIPTION FACTOR YAP1-RELATED"/>
    <property type="match status" value="1"/>
</dbReference>
<dbReference type="PANTHER" id="PTHR40621">
    <property type="entry name" value="TRANSCRIPTION FACTOR KAPC-RELATED"/>
    <property type="match status" value="1"/>
</dbReference>
<sequence length="181" mass="20494">MEIGSSTFSPFSYAGIDADYDYGSATDTPTESPSPASERKSSKATSTTEEDEKKRKRRNRYENASEEVLARRRAQNRQSQRAYRERKEQRIKELEEQLASVNCKNETLSSACEALRAQCASGEVLQFPVEEWVNSEPQDCQFPAYSPVAGIDYAVSPAYAQPESWEQVWDWWQPQSGSGTQ</sequence>
<dbReference type="Gene3D" id="1.20.5.170">
    <property type="match status" value="1"/>
</dbReference>
<accession>A0AA38RYM6</accession>
<proteinExistence type="predicted"/>
<dbReference type="InterPro" id="IPR050936">
    <property type="entry name" value="AP-1-like"/>
</dbReference>
<evidence type="ECO:0000256" key="2">
    <source>
        <dbReference type="ARBA" id="ARBA00023242"/>
    </source>
</evidence>
<dbReference type="SMART" id="SM00338">
    <property type="entry name" value="BRLZ"/>
    <property type="match status" value="1"/>
</dbReference>
<keyword evidence="6" id="KW-1185">Reference proteome</keyword>
<comment type="subcellular location">
    <subcellularLocation>
        <location evidence="1">Nucleus</location>
    </subcellularLocation>
</comment>
<dbReference type="Proteomes" id="UP001174694">
    <property type="component" value="Unassembled WGS sequence"/>
</dbReference>
<evidence type="ECO:0000256" key="3">
    <source>
        <dbReference type="SAM" id="MobiDB-lite"/>
    </source>
</evidence>
<dbReference type="InterPro" id="IPR004827">
    <property type="entry name" value="bZIP"/>
</dbReference>
<evidence type="ECO:0000313" key="5">
    <source>
        <dbReference type="EMBL" id="KAJ9143416.1"/>
    </source>
</evidence>
<evidence type="ECO:0000259" key="4">
    <source>
        <dbReference type="PROSITE" id="PS50217"/>
    </source>
</evidence>
<dbReference type="AlphaFoldDB" id="A0AA38RYM6"/>
<protein>
    <recommendedName>
        <fullName evidence="4">BZIP domain-containing protein</fullName>
    </recommendedName>
</protein>
<dbReference type="CDD" id="cd14688">
    <property type="entry name" value="bZIP_YAP"/>
    <property type="match status" value="1"/>
</dbReference>
<reference evidence="5" key="1">
    <citation type="submission" date="2022-07" db="EMBL/GenBank/DDBJ databases">
        <title>Fungi with potential for degradation of polypropylene.</title>
        <authorList>
            <person name="Gostincar C."/>
        </authorList>
    </citation>
    <scope>NUCLEOTIDE SEQUENCE</scope>
    <source>
        <strain evidence="5">EXF-13308</strain>
    </source>
</reference>
<organism evidence="5 6">
    <name type="scientific">Pleurostoma richardsiae</name>
    <dbReference type="NCBI Taxonomy" id="41990"/>
    <lineage>
        <taxon>Eukaryota</taxon>
        <taxon>Fungi</taxon>
        <taxon>Dikarya</taxon>
        <taxon>Ascomycota</taxon>
        <taxon>Pezizomycotina</taxon>
        <taxon>Sordariomycetes</taxon>
        <taxon>Sordariomycetidae</taxon>
        <taxon>Calosphaeriales</taxon>
        <taxon>Pleurostomataceae</taxon>
        <taxon>Pleurostoma</taxon>
    </lineage>
</organism>
<dbReference type="PROSITE" id="PS50217">
    <property type="entry name" value="BZIP"/>
    <property type="match status" value="1"/>
</dbReference>
<keyword evidence="2" id="KW-0539">Nucleus</keyword>
<gene>
    <name evidence="5" type="ORF">NKR23_g6554</name>
</gene>
<dbReference type="SUPFAM" id="SSF57959">
    <property type="entry name" value="Leucine zipper domain"/>
    <property type="match status" value="1"/>
</dbReference>
<feature type="compositionally biased region" description="Polar residues" evidence="3">
    <location>
        <begin position="1"/>
        <end position="10"/>
    </location>
</feature>
<dbReference type="GO" id="GO:0000976">
    <property type="term" value="F:transcription cis-regulatory region binding"/>
    <property type="evidence" value="ECO:0007669"/>
    <property type="project" value="InterPro"/>
</dbReference>
<feature type="domain" description="BZIP" evidence="4">
    <location>
        <begin position="66"/>
        <end position="118"/>
    </location>
</feature>
<dbReference type="GO" id="GO:0001228">
    <property type="term" value="F:DNA-binding transcription activator activity, RNA polymerase II-specific"/>
    <property type="evidence" value="ECO:0007669"/>
    <property type="project" value="TreeGrafter"/>
</dbReference>
<name>A0AA38RYM6_9PEZI</name>
<evidence type="ECO:0000313" key="6">
    <source>
        <dbReference type="Proteomes" id="UP001174694"/>
    </source>
</evidence>
<feature type="region of interest" description="Disordered" evidence="3">
    <location>
        <begin position="1"/>
        <end position="86"/>
    </location>
</feature>